<reference evidence="2" key="2">
    <citation type="journal article" date="2023" name="Int. J. Mol. Sci.">
        <title>De Novo Assembly and Annotation of 11 Diverse Shrub Willow (Salix) Genomes Reveals Novel Gene Organization in Sex-Linked Regions.</title>
        <authorList>
            <person name="Hyden B."/>
            <person name="Feng K."/>
            <person name="Yates T.B."/>
            <person name="Jawdy S."/>
            <person name="Cereghino C."/>
            <person name="Smart L.B."/>
            <person name="Muchero W."/>
        </authorList>
    </citation>
    <scope>NUCLEOTIDE SEQUENCE</scope>
    <source>
        <tissue evidence="2">Shoot tip</tissue>
    </source>
</reference>
<dbReference type="Proteomes" id="UP001151532">
    <property type="component" value="Chromosome 16"/>
</dbReference>
<keyword evidence="1" id="KW-0732">Signal</keyword>
<keyword evidence="3" id="KW-1185">Reference proteome</keyword>
<dbReference type="EMBL" id="JAPFFK010000007">
    <property type="protein sequence ID" value="KAJ6753928.1"/>
    <property type="molecule type" value="Genomic_DNA"/>
</dbReference>
<evidence type="ECO:0000256" key="1">
    <source>
        <dbReference type="SAM" id="SignalP"/>
    </source>
</evidence>
<comment type="caution">
    <text evidence="2">The sequence shown here is derived from an EMBL/GenBank/DDBJ whole genome shotgun (WGS) entry which is preliminary data.</text>
</comment>
<feature type="signal peptide" evidence="1">
    <location>
        <begin position="1"/>
        <end position="18"/>
    </location>
</feature>
<dbReference type="AlphaFoldDB" id="A0A9Q1A0Q7"/>
<evidence type="ECO:0000313" key="3">
    <source>
        <dbReference type="Proteomes" id="UP001151532"/>
    </source>
</evidence>
<reference evidence="2" key="1">
    <citation type="submission" date="2022-11" db="EMBL/GenBank/DDBJ databases">
        <authorList>
            <person name="Hyden B.L."/>
            <person name="Feng K."/>
            <person name="Yates T."/>
            <person name="Jawdy S."/>
            <person name="Smart L.B."/>
            <person name="Muchero W."/>
        </authorList>
    </citation>
    <scope>NUCLEOTIDE SEQUENCE</scope>
    <source>
        <tissue evidence="2">Shoot tip</tissue>
    </source>
</reference>
<organism evidence="2 3">
    <name type="scientific">Salix purpurea</name>
    <name type="common">Purple osier willow</name>
    <dbReference type="NCBI Taxonomy" id="77065"/>
    <lineage>
        <taxon>Eukaryota</taxon>
        <taxon>Viridiplantae</taxon>
        <taxon>Streptophyta</taxon>
        <taxon>Embryophyta</taxon>
        <taxon>Tracheophyta</taxon>
        <taxon>Spermatophyta</taxon>
        <taxon>Magnoliopsida</taxon>
        <taxon>eudicotyledons</taxon>
        <taxon>Gunneridae</taxon>
        <taxon>Pentapetalae</taxon>
        <taxon>rosids</taxon>
        <taxon>fabids</taxon>
        <taxon>Malpighiales</taxon>
        <taxon>Salicaceae</taxon>
        <taxon>Saliceae</taxon>
        <taxon>Salix</taxon>
    </lineage>
</organism>
<sequence>MFLNLFLFKTWPIQWALALKFAEMRESSISPGLELSNGAASRFSHGFHTRVLIQETALNLYNIFLSFFKSNI</sequence>
<feature type="chain" id="PRO_5040411304" evidence="1">
    <location>
        <begin position="19"/>
        <end position="72"/>
    </location>
</feature>
<gene>
    <name evidence="2" type="ORF">OIU79_026709</name>
</gene>
<protein>
    <submittedName>
        <fullName evidence="2">Uncharacterized protein</fullName>
    </submittedName>
</protein>
<accession>A0A9Q1A0Q7</accession>
<evidence type="ECO:0000313" key="2">
    <source>
        <dbReference type="EMBL" id="KAJ6753928.1"/>
    </source>
</evidence>
<proteinExistence type="predicted"/>
<name>A0A9Q1A0Q7_SALPP</name>